<dbReference type="SUPFAM" id="SSF103486">
    <property type="entry name" value="V-type ATP synthase subunit C"/>
    <property type="match status" value="1"/>
</dbReference>
<proteinExistence type="inferred from homology"/>
<sequence length="342" mass="40391">MSGILSYSGIVTKARAMGARLFTKEEYEKIASMESVADFIGFLKTRQSYRQLFEGREENSFHRNEIEGLLNYSFYQDYEKLYRFCNQQQRKILRLIFWRMETDWLKLCLHRTASGSSKDGIYLSMQFLKKYSDVKLEAVIEADSIIEFAAALQGSVYGKLLKELMEHTPINPHAIEVRLDTFCFTRIWETIEKEFAGSDKRALKDIYGKQIDLLNILWIYRTKKYYNSTDAEALPALIPVFYKLRKAELMELAGCYTPEEFLHMLEKTYYSELKEEASVEQFYKDNVAHAYRENRKKYPYSMSAVYCLLYDKMREIDRLTTALECIRYQMDAGQAIQYILQE</sequence>
<evidence type="ECO:0008006" key="6">
    <source>
        <dbReference type="Google" id="ProtNLM"/>
    </source>
</evidence>
<dbReference type="OrthoDB" id="9816136at2"/>
<dbReference type="InterPro" id="IPR035067">
    <property type="entry name" value="V-type_ATPase_csu/dsu"/>
</dbReference>
<dbReference type="InterPro" id="IPR036079">
    <property type="entry name" value="ATPase_csu/dsu_sf"/>
</dbReference>
<protein>
    <recommendedName>
        <fullName evidence="6">ATPase</fullName>
    </recommendedName>
</protein>
<name>A0A0V8QE16_9FIRM</name>
<comment type="similarity">
    <text evidence="1">Belongs to the V-ATPase V0D/AC39 subunit family.</text>
</comment>
<evidence type="ECO:0000313" key="4">
    <source>
        <dbReference type="EMBL" id="KSV58788.1"/>
    </source>
</evidence>
<dbReference type="Gene3D" id="1.10.132.50">
    <property type="entry name" value="ATP synthase (C/AC39) subunit, domain 3"/>
    <property type="match status" value="1"/>
</dbReference>
<reference evidence="4 5" key="1">
    <citation type="submission" date="2015-11" db="EMBL/GenBank/DDBJ databases">
        <title>Butyribacter intestini gen. nov., sp. nov., a butyric acid-producing bacterium of the family Lachnospiraceae isolated from the human faeces.</title>
        <authorList>
            <person name="Zou Y."/>
            <person name="Xue W."/>
            <person name="Luo G."/>
            <person name="Lv M."/>
        </authorList>
    </citation>
    <scope>NUCLEOTIDE SEQUENCE [LARGE SCALE GENOMIC DNA]</scope>
    <source>
        <strain evidence="4 5">ACET-33324</strain>
    </source>
</reference>
<dbReference type="InterPro" id="IPR050873">
    <property type="entry name" value="V-ATPase_V0D/AC39_subunit"/>
</dbReference>
<comment type="caution">
    <text evidence="4">The sequence shown here is derived from an EMBL/GenBank/DDBJ whole genome shotgun (WGS) entry which is preliminary data.</text>
</comment>
<dbReference type="GO" id="GO:0046961">
    <property type="term" value="F:proton-transporting ATPase activity, rotational mechanism"/>
    <property type="evidence" value="ECO:0007669"/>
    <property type="project" value="InterPro"/>
</dbReference>
<keyword evidence="2" id="KW-0813">Transport</keyword>
<evidence type="ECO:0000313" key="5">
    <source>
        <dbReference type="Proteomes" id="UP000054874"/>
    </source>
</evidence>
<dbReference type="STRING" id="290052.ASU35_11725"/>
<dbReference type="EMBL" id="LNAM01000161">
    <property type="protein sequence ID" value="KSV58788.1"/>
    <property type="molecule type" value="Genomic_DNA"/>
</dbReference>
<gene>
    <name evidence="4" type="ORF">ASU35_11725</name>
</gene>
<keyword evidence="5" id="KW-1185">Reference proteome</keyword>
<evidence type="ECO:0000256" key="3">
    <source>
        <dbReference type="ARBA" id="ARBA00023065"/>
    </source>
</evidence>
<dbReference type="AlphaFoldDB" id="A0A0V8QE16"/>
<evidence type="ECO:0000256" key="2">
    <source>
        <dbReference type="ARBA" id="ARBA00022448"/>
    </source>
</evidence>
<dbReference type="Proteomes" id="UP000054874">
    <property type="component" value="Unassembled WGS sequence"/>
</dbReference>
<accession>A0A0V8QE16</accession>
<dbReference type="PANTHER" id="PTHR38682:SF1">
    <property type="entry name" value="V-TYPE ATP SYNTHASE SUBUNIT C"/>
    <property type="match status" value="1"/>
</dbReference>
<keyword evidence="3" id="KW-0406">Ion transport</keyword>
<organism evidence="4 5">
    <name type="scientific">Acetivibrio ethanolgignens</name>
    <dbReference type="NCBI Taxonomy" id="290052"/>
    <lineage>
        <taxon>Bacteria</taxon>
        <taxon>Bacillati</taxon>
        <taxon>Bacillota</taxon>
        <taxon>Clostridia</taxon>
        <taxon>Eubacteriales</taxon>
        <taxon>Oscillospiraceae</taxon>
        <taxon>Acetivibrio</taxon>
    </lineage>
</organism>
<evidence type="ECO:0000256" key="1">
    <source>
        <dbReference type="ARBA" id="ARBA00006709"/>
    </source>
</evidence>
<dbReference type="RefSeq" id="WP_058352996.1">
    <property type="nucleotide sequence ID" value="NZ_CABMMD010000161.1"/>
</dbReference>
<dbReference type="PANTHER" id="PTHR38682">
    <property type="entry name" value="V-TYPE ATP SYNTHASE SUBUNIT C"/>
    <property type="match status" value="1"/>
</dbReference>
<dbReference type="InterPro" id="IPR002843">
    <property type="entry name" value="ATPase_V0-cplx_csu/dsu"/>
</dbReference>
<dbReference type="Gene3D" id="1.20.1690.10">
    <property type="entry name" value="V-type ATP synthase subunit C domain"/>
    <property type="match status" value="2"/>
</dbReference>
<dbReference type="Pfam" id="PF01992">
    <property type="entry name" value="vATP-synt_AC39"/>
    <property type="match status" value="1"/>
</dbReference>
<dbReference type="InterPro" id="IPR044911">
    <property type="entry name" value="V-type_ATPase_csu/dsu_dom_3"/>
</dbReference>